<dbReference type="EMBL" id="KY684083">
    <property type="protein sequence ID" value="ARF08336.1"/>
    <property type="molecule type" value="Genomic_DNA"/>
</dbReference>
<organism evidence="1">
    <name type="scientific">Catovirus CTV1</name>
    <dbReference type="NCBI Taxonomy" id="1977631"/>
    <lineage>
        <taxon>Viruses</taxon>
        <taxon>Varidnaviria</taxon>
        <taxon>Bamfordvirae</taxon>
        <taxon>Nucleocytoviricota</taxon>
        <taxon>Megaviricetes</taxon>
        <taxon>Imitervirales</taxon>
        <taxon>Mimiviridae</taxon>
        <taxon>Klosneuvirinae</taxon>
        <taxon>Catovirus</taxon>
    </lineage>
</organism>
<reference evidence="1" key="1">
    <citation type="journal article" date="2017" name="Science">
        <title>Giant viruses with an expanded complement of translation system components.</title>
        <authorList>
            <person name="Schulz F."/>
            <person name="Yutin N."/>
            <person name="Ivanova N.N."/>
            <person name="Ortega D.R."/>
            <person name="Lee T.K."/>
            <person name="Vierheilig J."/>
            <person name="Daims H."/>
            <person name="Horn M."/>
            <person name="Wagner M."/>
            <person name="Jensen G.J."/>
            <person name="Kyrpides N.C."/>
            <person name="Koonin E.V."/>
            <person name="Woyke T."/>
        </authorList>
    </citation>
    <scope>NUCLEOTIDE SEQUENCE</scope>
    <source>
        <strain evidence="1">CTV1</strain>
    </source>
</reference>
<name>A0A1V0S9E1_9VIRU</name>
<gene>
    <name evidence="1" type="ORF">Catovirus_1_386</name>
</gene>
<proteinExistence type="predicted"/>
<evidence type="ECO:0000313" key="1">
    <source>
        <dbReference type="EMBL" id="ARF08336.1"/>
    </source>
</evidence>
<protein>
    <submittedName>
        <fullName evidence="1">Uncharacterized protein</fullName>
    </submittedName>
</protein>
<sequence length="188" mass="22786">MSFNPQQYLENNSVPIKGVELLKHIFRDNSNGFYIQSTLKIYSNDQMDDKKIAIIDYLFDQMEKHIDWIEDTKADFSDFFQEGIRLWREKKSDYLFHKTIKFIKENNLTNLLECRAQLKHHKYLIEGDVDNWIVWMYNNNSSCIGNTDFDKDIVAMYNHIQYQKELNIKLNNKKKYEQFEKKLKYLND</sequence>
<accession>A0A1V0S9E1</accession>